<dbReference type="EMBL" id="SMMX01000005">
    <property type="protein sequence ID" value="TDA22168.1"/>
    <property type="molecule type" value="Genomic_DNA"/>
</dbReference>
<sequence>MYHEERKITIFSEHTDLEPLIRSVMEEGPVTNNVNTSTSMQTGWQDSDIIICDIPVEKLASIKEERKEGSCLFYIYSPADALRLSTLLTWARVRFVT</sequence>
<gene>
    <name evidence="1" type="ORF">E1963_08035</name>
</gene>
<dbReference type="Proteomes" id="UP000295710">
    <property type="component" value="Unassembled WGS sequence"/>
</dbReference>
<protein>
    <submittedName>
        <fullName evidence="1">Uncharacterized protein</fullName>
    </submittedName>
</protein>
<accession>A0A4R4FFG2</accession>
<reference evidence="1 2" key="1">
    <citation type="journal article" date="2016" name="Nat. Microbiol.">
        <title>The Mouse Intestinal Bacterial Collection (miBC) provides host-specific insight into cultured diversity and functional potential of the gut microbiota.</title>
        <authorList>
            <person name="Lagkouvardos I."/>
            <person name="Pukall R."/>
            <person name="Abt B."/>
            <person name="Foesel B.U."/>
            <person name="Meier-Kolthoff J.P."/>
            <person name="Kumar N."/>
            <person name="Bresciani A."/>
            <person name="Martinez I."/>
            <person name="Just S."/>
            <person name="Ziegler C."/>
            <person name="Brugiroux S."/>
            <person name="Garzetti D."/>
            <person name="Wenning M."/>
            <person name="Bui T.P."/>
            <person name="Wang J."/>
            <person name="Hugenholtz F."/>
            <person name="Plugge C.M."/>
            <person name="Peterson D.A."/>
            <person name="Hornef M.W."/>
            <person name="Baines J.F."/>
            <person name="Smidt H."/>
            <person name="Walter J."/>
            <person name="Kristiansen K."/>
            <person name="Nielsen H.B."/>
            <person name="Haller D."/>
            <person name="Overmann J."/>
            <person name="Stecher B."/>
            <person name="Clavel T."/>
        </authorList>
    </citation>
    <scope>NUCLEOTIDE SEQUENCE [LARGE SCALE GENOMIC DNA]</scope>
    <source>
        <strain evidence="1 2">DSM 28560</strain>
    </source>
</reference>
<dbReference type="RefSeq" id="WP_132276957.1">
    <property type="nucleotide sequence ID" value="NZ_JAOBST010000010.1"/>
</dbReference>
<organism evidence="1 2">
    <name type="scientific">Extibacter muris</name>
    <dbReference type="NCBI Taxonomy" id="1796622"/>
    <lineage>
        <taxon>Bacteria</taxon>
        <taxon>Bacillati</taxon>
        <taxon>Bacillota</taxon>
        <taxon>Clostridia</taxon>
        <taxon>Lachnospirales</taxon>
        <taxon>Lachnospiraceae</taxon>
        <taxon>Extibacter</taxon>
    </lineage>
</organism>
<evidence type="ECO:0000313" key="2">
    <source>
        <dbReference type="Proteomes" id="UP000295710"/>
    </source>
</evidence>
<proteinExistence type="predicted"/>
<evidence type="ECO:0000313" key="1">
    <source>
        <dbReference type="EMBL" id="TDA22168.1"/>
    </source>
</evidence>
<comment type="caution">
    <text evidence="1">The sequence shown here is derived from an EMBL/GenBank/DDBJ whole genome shotgun (WGS) entry which is preliminary data.</text>
</comment>
<keyword evidence="2" id="KW-1185">Reference proteome</keyword>
<name>A0A4R4FFG2_9FIRM</name>
<dbReference type="AlphaFoldDB" id="A0A4R4FFG2"/>